<evidence type="ECO:0000256" key="4">
    <source>
        <dbReference type="ARBA" id="ARBA00023175"/>
    </source>
</evidence>
<dbReference type="InterPro" id="IPR027640">
    <property type="entry name" value="Kinesin-like_fam"/>
</dbReference>
<dbReference type="SUPFAM" id="SSF52540">
    <property type="entry name" value="P-loop containing nucleoside triphosphate hydrolases"/>
    <property type="match status" value="1"/>
</dbReference>
<dbReference type="Gene3D" id="1.10.418.10">
    <property type="entry name" value="Calponin-like domain"/>
    <property type="match status" value="1"/>
</dbReference>
<evidence type="ECO:0000256" key="3">
    <source>
        <dbReference type="ARBA" id="ARBA00022840"/>
    </source>
</evidence>
<accession>A0ABY9D7F4</accession>
<dbReference type="SMART" id="SM00129">
    <property type="entry name" value="KISc"/>
    <property type="match status" value="1"/>
</dbReference>
<feature type="region of interest" description="Disordered" evidence="6">
    <location>
        <begin position="867"/>
        <end position="890"/>
    </location>
</feature>
<keyword evidence="3 5" id="KW-0067">ATP-binding</keyword>
<protein>
    <recommendedName>
        <fullName evidence="11">Kinesin-like protein KIN-14I</fullName>
    </recommendedName>
</protein>
<evidence type="ECO:0000259" key="8">
    <source>
        <dbReference type="PROSITE" id="PS50067"/>
    </source>
</evidence>
<evidence type="ECO:0000256" key="6">
    <source>
        <dbReference type="SAM" id="MobiDB-lite"/>
    </source>
</evidence>
<evidence type="ECO:0000313" key="9">
    <source>
        <dbReference type="EMBL" id="WKA02717.1"/>
    </source>
</evidence>
<feature type="compositionally biased region" description="Low complexity" evidence="6">
    <location>
        <begin position="812"/>
        <end position="823"/>
    </location>
</feature>
<dbReference type="PANTHER" id="PTHR47972:SF12">
    <property type="entry name" value="KINESIN-LIKE PROTEIN KIN-14H"/>
    <property type="match status" value="1"/>
</dbReference>
<dbReference type="PROSITE" id="PS50021">
    <property type="entry name" value="CH"/>
    <property type="match status" value="1"/>
</dbReference>
<dbReference type="PROSITE" id="PS50067">
    <property type="entry name" value="KINESIN_MOTOR_2"/>
    <property type="match status" value="1"/>
</dbReference>
<dbReference type="PRINTS" id="PR00380">
    <property type="entry name" value="KINESINHEAVY"/>
</dbReference>
<keyword evidence="2 5" id="KW-0547">Nucleotide-binding</keyword>
<feature type="region of interest" description="Disordered" evidence="6">
    <location>
        <begin position="786"/>
        <end position="854"/>
    </location>
</feature>
<dbReference type="Gene3D" id="3.40.850.10">
    <property type="entry name" value="Kinesin motor domain"/>
    <property type="match status" value="1"/>
</dbReference>
<sequence>MATAEDGVLDFSVASVVEDVLQQQGNRLSDVDLASRKAEEASLRRYEAAGWLRRMVGVVGGRDLAAEPSEEEFRLGLRSGIILCNALNKVQPGAVSKVVEGTYDSVVTPDGAALSAFQYFENVRNFLVALEEMGLPSFEASDLEQGGKSARIVNCVLALKSYYNWKQGGGNGSWKYGGTCKPPISGKQFARRNSEPFVNSFSRSSSISDRSLDGFSNEQFLNSDLGNDPSEMNTSRPFNTLVRAALSDKKQEEIPNIVESLLSKVMEEFEIRLTSQNELMKPTPKDAAVSGLNNSLSRTASGEHNSLSRSASGENNALSQSASGETKMEEKASTQIIKEECYNQDDTHDEESERPFLKQQLLFEQQRRDLQELKHTLHSTKAGMQFMQMKYHEEFENLGNHLHGLVHAASGYRRVLEENRKLYNQLQDLKGSIRVYCRVRPFLDGQPKCLSSVDQIEEGSISIITPSKYGKEGRKSFNFNKVFGPSATQEEVFSDTQPLIRSVLDGYNVCIFAYGQTGSGKTYTMTGPKELTEEGLGVNYRALSDLFHLSEQRKGTLHYEVSVQMIEIYNEQVRDLLVTDGLNKKVEIRNSSQNGINVPDANLVPVSSTSDVIYLMNLGQKNRVVSATALNDRSSRSHSCVTVHVQGRDLTSGAVIRGSLHLVDLAGSERVDKSEVTGAGLKEAQHINRSLSALGDVIASLAQKNSHVPYRNSKLTQLLQDSLGGQAKTLMFVHISPEPEALGETISTLKFAERVSTVELGAARVNKESSDVKELREQIANLKAALARKEGESEHQMYSRSSSPERLKMKSRGSSPSLPSLRSVADISGSRRQPMEDVGNIQVRNNSALKPRRQSFDLHDLAKASAAWKTGSSPAMSSQKEDEGEIGSGDWVDKAMLNKQYNVSRDRNSPGSWEEDNRQLPEMFFQTHLPNPAKIYPEQPFNKFSTNQKDGRDYDGQRNRFEVATDDSDELEAATSDCSEQDLLWQQLNLPRVSNIPNGLGSKNKRTNSKLVKSPEKRSLIPSLGTSASRKLPIGISPPLHRRQAVAVDGKQRTGNAK</sequence>
<feature type="region of interest" description="Disordered" evidence="6">
    <location>
        <begin position="932"/>
        <end position="955"/>
    </location>
</feature>
<reference evidence="9 10" key="1">
    <citation type="journal article" date="2023" name="Hortic Res">
        <title>The complete reference genome for grapevine (Vitis vinifera L.) genetics and breeding.</title>
        <authorList>
            <person name="Shi X."/>
            <person name="Cao S."/>
            <person name="Wang X."/>
            <person name="Huang S."/>
            <person name="Wang Y."/>
            <person name="Liu Z."/>
            <person name="Liu W."/>
            <person name="Leng X."/>
            <person name="Peng Y."/>
            <person name="Wang N."/>
            <person name="Wang Y."/>
            <person name="Ma Z."/>
            <person name="Xu X."/>
            <person name="Zhang F."/>
            <person name="Xue H."/>
            <person name="Zhong H."/>
            <person name="Wang Y."/>
            <person name="Zhang K."/>
            <person name="Velt A."/>
            <person name="Avia K."/>
            <person name="Holtgrawe D."/>
            <person name="Grimplet J."/>
            <person name="Matus J.T."/>
            <person name="Ware D."/>
            <person name="Wu X."/>
            <person name="Wang H."/>
            <person name="Liu C."/>
            <person name="Fang Y."/>
            <person name="Rustenholz C."/>
            <person name="Cheng Z."/>
            <person name="Xiao H."/>
            <person name="Zhou Y."/>
        </authorList>
    </citation>
    <scope>NUCLEOTIDE SEQUENCE [LARGE SCALE GENOMIC DNA]</scope>
    <source>
        <strain evidence="10">cv. Pinot noir / PN40024</strain>
        <tissue evidence="9">Leaf</tissue>
    </source>
</reference>
<evidence type="ECO:0008006" key="11">
    <source>
        <dbReference type="Google" id="ProtNLM"/>
    </source>
</evidence>
<proteinExistence type="inferred from homology"/>
<dbReference type="InterPro" id="IPR027417">
    <property type="entry name" value="P-loop_NTPase"/>
</dbReference>
<feature type="region of interest" description="Disordered" evidence="6">
    <location>
        <begin position="994"/>
        <end position="1058"/>
    </location>
</feature>
<feature type="domain" description="Calponin-homology (CH)" evidence="7">
    <location>
        <begin position="42"/>
        <end position="164"/>
    </location>
</feature>
<feature type="region of interest" description="Disordered" evidence="6">
    <location>
        <begin position="276"/>
        <end position="333"/>
    </location>
</feature>
<dbReference type="InterPro" id="IPR019821">
    <property type="entry name" value="Kinesin_motor_CS"/>
</dbReference>
<dbReference type="CDD" id="cd01366">
    <property type="entry name" value="KISc_C_terminal"/>
    <property type="match status" value="1"/>
</dbReference>
<gene>
    <name evidence="9" type="ORF">VitviT2T_020874</name>
</gene>
<dbReference type="PANTHER" id="PTHR47972">
    <property type="entry name" value="KINESIN-LIKE PROTEIN KLP-3"/>
    <property type="match status" value="1"/>
</dbReference>
<dbReference type="Pfam" id="PF00307">
    <property type="entry name" value="CH"/>
    <property type="match status" value="1"/>
</dbReference>
<evidence type="ECO:0000313" key="10">
    <source>
        <dbReference type="Proteomes" id="UP001227230"/>
    </source>
</evidence>
<dbReference type="SUPFAM" id="SSF47576">
    <property type="entry name" value="Calponin-homology domain, CH-domain"/>
    <property type="match status" value="1"/>
</dbReference>
<evidence type="ECO:0000259" key="7">
    <source>
        <dbReference type="PROSITE" id="PS50021"/>
    </source>
</evidence>
<dbReference type="InterPro" id="IPR036872">
    <property type="entry name" value="CH_dom_sf"/>
</dbReference>
<keyword evidence="10" id="KW-1185">Reference proteome</keyword>
<dbReference type="InterPro" id="IPR036961">
    <property type="entry name" value="Kinesin_motor_dom_sf"/>
</dbReference>
<feature type="compositionally biased region" description="Basic and acidic residues" evidence="6">
    <location>
        <begin position="787"/>
        <end position="808"/>
    </location>
</feature>
<evidence type="ECO:0000256" key="1">
    <source>
        <dbReference type="ARBA" id="ARBA00010899"/>
    </source>
</evidence>
<dbReference type="EMBL" id="CP126661">
    <property type="protein sequence ID" value="WKA02717.1"/>
    <property type="molecule type" value="Genomic_DNA"/>
</dbReference>
<dbReference type="SMART" id="SM00033">
    <property type="entry name" value="CH"/>
    <property type="match status" value="1"/>
</dbReference>
<comment type="similarity">
    <text evidence="1">Belongs to the TRAFAC class myosin-kinesin ATPase superfamily. Kinesin family. KIN-14 subfamily.</text>
</comment>
<dbReference type="InterPro" id="IPR001715">
    <property type="entry name" value="CH_dom"/>
</dbReference>
<name>A0ABY9D7F4_VITVI</name>
<evidence type="ECO:0000256" key="5">
    <source>
        <dbReference type="PROSITE-ProRule" id="PRU00283"/>
    </source>
</evidence>
<dbReference type="Pfam" id="PF00225">
    <property type="entry name" value="Kinesin"/>
    <property type="match status" value="1"/>
</dbReference>
<keyword evidence="4 5" id="KW-0505">Motor protein</keyword>
<dbReference type="Proteomes" id="UP001227230">
    <property type="component" value="Chromosome 14"/>
</dbReference>
<organism evidence="9 10">
    <name type="scientific">Vitis vinifera</name>
    <name type="common">Grape</name>
    <dbReference type="NCBI Taxonomy" id="29760"/>
    <lineage>
        <taxon>Eukaryota</taxon>
        <taxon>Viridiplantae</taxon>
        <taxon>Streptophyta</taxon>
        <taxon>Embryophyta</taxon>
        <taxon>Tracheophyta</taxon>
        <taxon>Spermatophyta</taxon>
        <taxon>Magnoliopsida</taxon>
        <taxon>eudicotyledons</taxon>
        <taxon>Gunneridae</taxon>
        <taxon>Pentapetalae</taxon>
        <taxon>rosids</taxon>
        <taxon>Vitales</taxon>
        <taxon>Vitaceae</taxon>
        <taxon>Viteae</taxon>
        <taxon>Vitis</taxon>
    </lineage>
</organism>
<feature type="domain" description="Kinesin motor" evidence="8">
    <location>
        <begin position="432"/>
        <end position="758"/>
    </location>
</feature>
<dbReference type="PROSITE" id="PS00411">
    <property type="entry name" value="KINESIN_MOTOR_1"/>
    <property type="match status" value="1"/>
</dbReference>
<evidence type="ECO:0000256" key="2">
    <source>
        <dbReference type="ARBA" id="ARBA00022741"/>
    </source>
</evidence>
<feature type="compositionally biased region" description="Polar residues" evidence="6">
    <location>
        <begin position="291"/>
        <end position="324"/>
    </location>
</feature>
<feature type="binding site" evidence="5">
    <location>
        <begin position="515"/>
        <end position="522"/>
    </location>
    <ligand>
        <name>ATP</name>
        <dbReference type="ChEBI" id="CHEBI:30616"/>
    </ligand>
</feature>
<dbReference type="InterPro" id="IPR001752">
    <property type="entry name" value="Kinesin_motor_dom"/>
</dbReference>
<dbReference type="CDD" id="cd21203">
    <property type="entry name" value="CH_AtKIN14-like"/>
    <property type="match status" value="1"/>
</dbReference>